<protein>
    <submittedName>
        <fullName evidence="3">(pine wood nematode) hypothetical protein</fullName>
    </submittedName>
    <submittedName>
        <fullName evidence="6">Aminopeptidase</fullName>
    </submittedName>
</protein>
<evidence type="ECO:0000313" key="3">
    <source>
        <dbReference type="EMBL" id="CAD5221004.1"/>
    </source>
</evidence>
<reference evidence="6" key="1">
    <citation type="submission" date="2016-11" db="UniProtKB">
        <authorList>
            <consortium name="WormBaseParasite"/>
        </authorList>
    </citation>
    <scope>IDENTIFICATION</scope>
</reference>
<dbReference type="InterPro" id="IPR027268">
    <property type="entry name" value="Peptidase_M4/M1_CTD_sf"/>
</dbReference>
<proteinExistence type="predicted"/>
<dbReference type="eggNOG" id="KOG1046">
    <property type="taxonomic scope" value="Eukaryota"/>
</dbReference>
<dbReference type="Proteomes" id="UP000095284">
    <property type="component" value="Unplaced"/>
</dbReference>
<gene>
    <name evidence="3" type="ORF">BXYJ_LOCUS6461</name>
</gene>
<keyword evidence="1" id="KW-0812">Transmembrane</keyword>
<name>A0A1I7SU47_BURXY</name>
<dbReference type="Gene3D" id="1.10.390.10">
    <property type="entry name" value="Neutral Protease Domain 2"/>
    <property type="match status" value="1"/>
</dbReference>
<dbReference type="Proteomes" id="UP000659654">
    <property type="component" value="Unassembled WGS sequence"/>
</dbReference>
<dbReference type="AlphaFoldDB" id="A0A1I7SU47"/>
<dbReference type="EMBL" id="CAJFCV020000003">
    <property type="protein sequence ID" value="CAG9107577.1"/>
    <property type="molecule type" value="Genomic_DNA"/>
</dbReference>
<evidence type="ECO:0000313" key="5">
    <source>
        <dbReference type="Proteomes" id="UP000659654"/>
    </source>
</evidence>
<keyword evidence="1" id="KW-0472">Membrane</keyword>
<dbReference type="PANTHER" id="PTHR11533">
    <property type="entry name" value="PROTEASE M1 ZINC METALLOPROTEASE"/>
    <property type="match status" value="1"/>
</dbReference>
<evidence type="ECO:0000313" key="4">
    <source>
        <dbReference type="Proteomes" id="UP000095284"/>
    </source>
</evidence>
<dbReference type="GO" id="GO:0005615">
    <property type="term" value="C:extracellular space"/>
    <property type="evidence" value="ECO:0007669"/>
    <property type="project" value="TreeGrafter"/>
</dbReference>
<dbReference type="EMBL" id="CAJFDI010000003">
    <property type="protein sequence ID" value="CAD5221004.1"/>
    <property type="molecule type" value="Genomic_DNA"/>
</dbReference>
<dbReference type="PANTHER" id="PTHR11533:SF294">
    <property type="entry name" value="THYROTROPIN-RELEASING HORMONE-DEGRADING ECTOENZYME"/>
    <property type="match status" value="1"/>
</dbReference>
<dbReference type="WBParaSite" id="BXY_1656800.1">
    <property type="protein sequence ID" value="BXY_1656800.1"/>
    <property type="gene ID" value="BXY_1656800"/>
</dbReference>
<dbReference type="OrthoDB" id="10031169at2759"/>
<dbReference type="Proteomes" id="UP000582659">
    <property type="component" value="Unassembled WGS sequence"/>
</dbReference>
<keyword evidence="1" id="KW-1133">Transmembrane helix</keyword>
<dbReference type="GO" id="GO:0016020">
    <property type="term" value="C:membrane"/>
    <property type="evidence" value="ECO:0007669"/>
    <property type="project" value="TreeGrafter"/>
</dbReference>
<dbReference type="InterPro" id="IPR050344">
    <property type="entry name" value="Peptidase_M1_aminopeptidases"/>
</dbReference>
<dbReference type="GO" id="GO:0005737">
    <property type="term" value="C:cytoplasm"/>
    <property type="evidence" value="ECO:0007669"/>
    <property type="project" value="TreeGrafter"/>
</dbReference>
<feature type="domain" description="Aminopeptidase N-like N-terminal" evidence="2">
    <location>
        <begin position="150"/>
        <end position="336"/>
    </location>
</feature>
<dbReference type="InterPro" id="IPR045357">
    <property type="entry name" value="Aminopeptidase_N-like_N"/>
</dbReference>
<sequence>MTAVSTRVLLAAVVVTLLVGGIIVFLLSGPKSPVVTSLDDLNNTFASSSDELLFEGSGQGLTSAEVRSTKGTITSAETTQLIEGVVATAATTAFVPIEDDEKQDLPQCSSTIVDTKPQCNVDTPLPREVIDRWTKPEFSSQLPDLLNDLHPIHYDVNISVSHLDIRLLKASVEAFVKLPEGGSVLPLHLHRTVINLAKDKTWVRECETGRFVCVSSLTHLNDQRILLIGLNETLPAGALVSVYFQDFEVQVHSNIGLVLQAPSLWEKQRAWILATLFGETGARTVFPVVDQSGAKASWRLCLEHLKNMTSRSNMPSEKVSESGVDRIQQCFKTSPTLRSDQFAFVIFDNLTPIHSDSSDPRLEVFVAKHISETKWIVLEVQTALKRMADLTGIPYPLEKLTVLSTPLSVDGTHDLGLIQVKDTWVEYPKYVLTHSILISQVVQQWISNVFTICDSCIQDGLAAYIEWIVGSEYESIGMDVHKRAFDARNRLLKYQNDKTPLIALQIVPTKPEKECVTKNALLFASIGEIFGSDAIKRFLGTIASAKQWGGCLTNEEIGNALFGATNSLVSKRMFDSFANSPDYPTLKFKMSGHHLSVQLENEAGEVKKLDMTVPFGLLDNRGRHLTLVHNGSEIEEDLEGITVLANPNTTTLFRSLYDVENYDRLANCALDSACQDFSQDLVAQAFSDLCWAHLHNKLKTNGRDQQWQQLFRKLAKSSLVHPDCACCMQTRTEASSKCKWTWKSKCSSLSLKMEKF</sequence>
<organism evidence="4 6">
    <name type="scientific">Bursaphelenchus xylophilus</name>
    <name type="common">Pinewood nematode worm</name>
    <name type="synonym">Aphelenchoides xylophilus</name>
    <dbReference type="NCBI Taxonomy" id="6326"/>
    <lineage>
        <taxon>Eukaryota</taxon>
        <taxon>Metazoa</taxon>
        <taxon>Ecdysozoa</taxon>
        <taxon>Nematoda</taxon>
        <taxon>Chromadorea</taxon>
        <taxon>Rhabditida</taxon>
        <taxon>Tylenchina</taxon>
        <taxon>Tylenchomorpha</taxon>
        <taxon>Aphelenchoidea</taxon>
        <taxon>Aphelenchoididae</taxon>
        <taxon>Bursaphelenchus</taxon>
    </lineage>
</organism>
<dbReference type="InterPro" id="IPR042097">
    <property type="entry name" value="Aminopeptidase_N-like_N_sf"/>
</dbReference>
<evidence type="ECO:0000313" key="6">
    <source>
        <dbReference type="WBParaSite" id="BXY_1656800.1"/>
    </source>
</evidence>
<dbReference type="Pfam" id="PF17900">
    <property type="entry name" value="Peptidase_M1_N"/>
    <property type="match status" value="1"/>
</dbReference>
<reference evidence="3" key="2">
    <citation type="submission" date="2020-09" db="EMBL/GenBank/DDBJ databases">
        <authorList>
            <person name="Kikuchi T."/>
        </authorList>
    </citation>
    <scope>NUCLEOTIDE SEQUENCE</scope>
    <source>
        <strain evidence="3">Ka4C1</strain>
    </source>
</reference>
<dbReference type="SMR" id="A0A1I7SU47"/>
<evidence type="ECO:0000259" key="2">
    <source>
        <dbReference type="Pfam" id="PF17900"/>
    </source>
</evidence>
<dbReference type="SUPFAM" id="SSF63737">
    <property type="entry name" value="Leukotriene A4 hydrolase N-terminal domain"/>
    <property type="match status" value="1"/>
</dbReference>
<evidence type="ECO:0000256" key="1">
    <source>
        <dbReference type="SAM" id="Phobius"/>
    </source>
</evidence>
<keyword evidence="5" id="KW-1185">Reference proteome</keyword>
<accession>A0A1I7SU47</accession>
<feature type="transmembrane region" description="Helical" evidence="1">
    <location>
        <begin position="7"/>
        <end position="27"/>
    </location>
</feature>
<dbReference type="Gene3D" id="2.60.40.1730">
    <property type="entry name" value="tricorn interacting facor f3 domain"/>
    <property type="match status" value="1"/>
</dbReference>